<reference evidence="9" key="1">
    <citation type="journal article" date="2019" name="Genome Biol. Evol.">
        <title>Plastid Genomes and Proteins Illuminate the Evolution of Eustigmatophyte Algae and Their Bacterial Endosymbionts.</title>
        <authorList>
            <person name="Sevcikova T."/>
            <person name="Yurchenko T."/>
            <person name="Fawley K.P."/>
            <person name="Amaral R."/>
            <person name="Strnad H."/>
            <person name="Santos L.M."/>
            <person name="Fawley M.W."/>
            <person name="Elias M."/>
        </authorList>
    </citation>
    <scope>NUCLEOTIDE SEQUENCE</scope>
</reference>
<dbReference type="GO" id="GO:0006412">
    <property type="term" value="P:translation"/>
    <property type="evidence" value="ECO:0007669"/>
    <property type="project" value="InterPro"/>
</dbReference>
<dbReference type="NCBIfam" id="TIGR03631">
    <property type="entry name" value="uS13_bact"/>
    <property type="match status" value="1"/>
</dbReference>
<proteinExistence type="inferred from homology"/>
<evidence type="ECO:0000256" key="6">
    <source>
        <dbReference type="ARBA" id="ARBA00023274"/>
    </source>
</evidence>
<evidence type="ECO:0000313" key="9">
    <source>
        <dbReference type="EMBL" id="QAA11520.1"/>
    </source>
</evidence>
<dbReference type="GO" id="GO:0019843">
    <property type="term" value="F:rRNA binding"/>
    <property type="evidence" value="ECO:0007669"/>
    <property type="project" value="UniProtKB-KW"/>
</dbReference>
<dbReference type="RefSeq" id="YP_009550583.1">
    <property type="nucleotide sequence ID" value="NC_040296.1"/>
</dbReference>
<evidence type="ECO:0000256" key="5">
    <source>
        <dbReference type="ARBA" id="ARBA00022980"/>
    </source>
</evidence>
<dbReference type="InterPro" id="IPR019980">
    <property type="entry name" value="Ribosomal_uS13_bac-type"/>
</dbReference>
<organism evidence="9">
    <name type="scientific">Eustigmatophyceae sp. Chic 10/23 P-6w</name>
    <dbReference type="NCBI Taxonomy" id="1446905"/>
    <lineage>
        <taxon>Eukaryota</taxon>
        <taxon>Sar</taxon>
        <taxon>Stramenopiles</taxon>
        <taxon>Ochrophyta</taxon>
        <taxon>Eustigmatophyceae</taxon>
    </lineage>
</organism>
<evidence type="ECO:0000256" key="7">
    <source>
        <dbReference type="RuleBase" id="RU003830"/>
    </source>
</evidence>
<keyword evidence="5 7" id="KW-0689">Ribosomal protein</keyword>
<dbReference type="SUPFAM" id="SSF46946">
    <property type="entry name" value="S13-like H2TH domain"/>
    <property type="match status" value="1"/>
</dbReference>
<evidence type="ECO:0000256" key="8">
    <source>
        <dbReference type="SAM" id="MobiDB-lite"/>
    </source>
</evidence>
<evidence type="ECO:0000256" key="4">
    <source>
        <dbReference type="ARBA" id="ARBA00022884"/>
    </source>
</evidence>
<evidence type="ECO:0000256" key="1">
    <source>
        <dbReference type="ARBA" id="ARBA00008080"/>
    </source>
</evidence>
<accession>A0A3R5QMY6</accession>
<dbReference type="GO" id="GO:0005739">
    <property type="term" value="C:mitochondrion"/>
    <property type="evidence" value="ECO:0007669"/>
    <property type="project" value="TreeGrafter"/>
</dbReference>
<dbReference type="GeneID" id="38947603"/>
<dbReference type="GO" id="GO:0015935">
    <property type="term" value="C:small ribosomal subunit"/>
    <property type="evidence" value="ECO:0007669"/>
    <property type="project" value="TreeGrafter"/>
</dbReference>
<comment type="subunit">
    <text evidence="2">Part of the 30S ribosomal subunit.</text>
</comment>
<feature type="region of interest" description="Disordered" evidence="8">
    <location>
        <begin position="95"/>
        <end position="123"/>
    </location>
</feature>
<feature type="compositionally biased region" description="Basic residues" evidence="8">
    <location>
        <begin position="109"/>
        <end position="123"/>
    </location>
</feature>
<dbReference type="InterPro" id="IPR010979">
    <property type="entry name" value="Ribosomal_uS13-like_H2TH"/>
</dbReference>
<dbReference type="PANTHER" id="PTHR10871">
    <property type="entry name" value="30S RIBOSOMAL PROTEIN S13/40S RIBOSOMAL PROTEIN S18"/>
    <property type="match status" value="1"/>
</dbReference>
<dbReference type="Gene3D" id="1.10.8.50">
    <property type="match status" value="1"/>
</dbReference>
<dbReference type="PIRSF" id="PIRSF002134">
    <property type="entry name" value="Ribosomal_S13"/>
    <property type="match status" value="1"/>
</dbReference>
<evidence type="ECO:0000256" key="2">
    <source>
        <dbReference type="ARBA" id="ARBA00011458"/>
    </source>
</evidence>
<sequence>MIRIAGVDLPDQKNIGIALTYIYGIGNTRALEILKAAEVESNKRTRTLTDQEVSRLRDIIENNYVTEGDLRRLVALNIKRLVQINCYRGRRHIQGLPARGQRTKTNAQTRKRERAKSGTRKFN</sequence>
<gene>
    <name evidence="9" type="primary">rps13</name>
</gene>
<dbReference type="EMBL" id="MK281454">
    <property type="protein sequence ID" value="QAA11520.1"/>
    <property type="molecule type" value="Genomic_DNA"/>
</dbReference>
<keyword evidence="4" id="KW-0694">RNA-binding</keyword>
<dbReference type="PROSITE" id="PS50159">
    <property type="entry name" value="RIBOSOMAL_S13_2"/>
    <property type="match status" value="1"/>
</dbReference>
<dbReference type="FunFam" id="1.10.8.50:FF:000001">
    <property type="entry name" value="30S ribosomal protein S13"/>
    <property type="match status" value="1"/>
</dbReference>
<dbReference type="InterPro" id="IPR027437">
    <property type="entry name" value="Rbsml_uS13_C"/>
</dbReference>
<dbReference type="Gene3D" id="4.10.910.10">
    <property type="entry name" value="30s ribosomal protein s13, domain 2"/>
    <property type="match status" value="1"/>
</dbReference>
<name>A0A3R5QMY6_9STRA</name>
<dbReference type="Pfam" id="PF00416">
    <property type="entry name" value="Ribosomal_S13"/>
    <property type="match status" value="1"/>
</dbReference>
<evidence type="ECO:0000256" key="3">
    <source>
        <dbReference type="ARBA" id="ARBA00022730"/>
    </source>
</evidence>
<keyword evidence="9" id="KW-0934">Plastid</keyword>
<keyword evidence="3" id="KW-0699">rRNA-binding</keyword>
<dbReference type="HAMAP" id="MF_01315">
    <property type="entry name" value="Ribosomal_uS13"/>
    <property type="match status" value="1"/>
</dbReference>
<comment type="similarity">
    <text evidence="1 7">Belongs to the universal ribosomal protein uS13 family.</text>
</comment>
<keyword evidence="6 7" id="KW-0687">Ribonucleoprotein</keyword>
<dbReference type="GO" id="GO:0003735">
    <property type="term" value="F:structural constituent of ribosome"/>
    <property type="evidence" value="ECO:0007669"/>
    <property type="project" value="InterPro"/>
</dbReference>
<dbReference type="PANTHER" id="PTHR10871:SF1">
    <property type="entry name" value="SMALL RIBOSOMAL SUBUNIT PROTEIN US13M"/>
    <property type="match status" value="1"/>
</dbReference>
<dbReference type="AlphaFoldDB" id="A0A3R5QMY6"/>
<protein>
    <submittedName>
        <fullName evidence="9">Ribosomal protein S13</fullName>
    </submittedName>
</protein>
<geneLocation type="plastid" evidence="9"/>
<dbReference type="InterPro" id="IPR001892">
    <property type="entry name" value="Ribosomal_uS13"/>
</dbReference>